<evidence type="ECO:0000259" key="1">
    <source>
        <dbReference type="Pfam" id="PF13683"/>
    </source>
</evidence>
<organism evidence="2 3">
    <name type="scientific">Actinacidiphila cocklensis</name>
    <dbReference type="NCBI Taxonomy" id="887465"/>
    <lineage>
        <taxon>Bacteria</taxon>
        <taxon>Bacillati</taxon>
        <taxon>Actinomycetota</taxon>
        <taxon>Actinomycetes</taxon>
        <taxon>Kitasatosporales</taxon>
        <taxon>Streptomycetaceae</taxon>
        <taxon>Actinacidiphila</taxon>
    </lineage>
</organism>
<reference evidence="2" key="1">
    <citation type="submission" date="2021-05" db="EMBL/GenBank/DDBJ databases">
        <authorList>
            <person name="Arsene-Ploetze F."/>
        </authorList>
    </citation>
    <scope>NUCLEOTIDE SEQUENCE</scope>
    <source>
        <strain evidence="2">DSM 42138</strain>
    </source>
</reference>
<sequence>MADFPERFDSLAHAREWFEAFVAYYNHEHRHSGIAWHTPASIHFGTADEVRDQRAATLAQAYAHHPVPERPSGH</sequence>
<dbReference type="SUPFAM" id="SSF53098">
    <property type="entry name" value="Ribonuclease H-like"/>
    <property type="match status" value="1"/>
</dbReference>
<comment type="caution">
    <text evidence="2">The sequence shown here is derived from an EMBL/GenBank/DDBJ whole genome shotgun (WGS) entry which is preliminary data.</text>
</comment>
<dbReference type="EMBL" id="CAJSLV010000058">
    <property type="protein sequence ID" value="CAG6394684.1"/>
    <property type="molecule type" value="Genomic_DNA"/>
</dbReference>
<protein>
    <recommendedName>
        <fullName evidence="1">Integrase catalytic domain-containing protein</fullName>
    </recommendedName>
</protein>
<dbReference type="Proteomes" id="UP001152519">
    <property type="component" value="Unassembled WGS sequence"/>
</dbReference>
<dbReference type="AlphaFoldDB" id="A0A9W4GRS4"/>
<proteinExistence type="predicted"/>
<dbReference type="InterPro" id="IPR012337">
    <property type="entry name" value="RNaseH-like_sf"/>
</dbReference>
<feature type="domain" description="Integrase catalytic" evidence="1">
    <location>
        <begin position="5"/>
        <end position="39"/>
    </location>
</feature>
<dbReference type="InterPro" id="IPR001584">
    <property type="entry name" value="Integrase_cat-core"/>
</dbReference>
<dbReference type="Pfam" id="PF13683">
    <property type="entry name" value="rve_3"/>
    <property type="match status" value="1"/>
</dbReference>
<accession>A0A9W4GRS4</accession>
<name>A0A9W4GRS4_9ACTN</name>
<dbReference type="GO" id="GO:0015074">
    <property type="term" value="P:DNA integration"/>
    <property type="evidence" value="ECO:0007669"/>
    <property type="project" value="InterPro"/>
</dbReference>
<keyword evidence="3" id="KW-1185">Reference proteome</keyword>
<evidence type="ECO:0000313" key="2">
    <source>
        <dbReference type="EMBL" id="CAG6394684.1"/>
    </source>
</evidence>
<gene>
    <name evidence="2" type="ORF">SCOCK_290019</name>
</gene>
<evidence type="ECO:0000313" key="3">
    <source>
        <dbReference type="Proteomes" id="UP001152519"/>
    </source>
</evidence>